<sequence length="699" mass="82963">MKQIKIIITLLITLVFNVSCSQETKEDTFDIAKIKLTESEETRLNKSLDYINNLTLDEIKKEFKKNITSIKKAVYTEKETVFNKDSILEEEYILPFRLYLKGIKKQVEVLKKHTYLIQNFKNDSTYLKFDTKNQYITNYHEDRTVFEDIYTLKKKYLNTKEIDTIFNKEAYFKFGRFDIEYGKAKYIDSLLVTANINYTKAYDTIVFGKKEILKNKKGIIINEITNNYVHFQNIDNVDFFKIEAYNNKGKKLKEKEQRNYSPNTLKKENKERLKIAEKTYQNIKNIESLEIVKEEIKKIFYKYILLERKYNSSQYSFQGNIDKIKFYIEKERENLDFDFIVKNKFPSTFYLNQLEKETLVMNTKNELLFTIPETNLSYLTFDGFDKINQFYLKNKEDESQYFYLNPKTKIFKKIKDVYIRALTTNFVEVEKSDNEFYAIYNNEFENVSGFIYINIEVQKYNDEFYIIAQKEDRTYTFINNKGEEIGTKGLTNIRTSYFEYAPIVSAIKNNKIGFVDGNGETKAPFIYDIYNVQFLDLQIKKNNLYGLMGYNGKPSIPLIYDKLERFYNNLYIVTKNGKQGIVDSNNKTILPIKYTIWKEELEKLHMVTCNGKAGYINRKGKITIPVMYKRGRFSGSYGFSDGFAKVRRIEDNKSTIINEKNEVVIPWTYTTISYKYHKGGKRTYTIGSKKYNHLLQLIE</sequence>
<keyword evidence="3" id="KW-1185">Reference proteome</keyword>
<proteinExistence type="predicted"/>
<feature type="chain" id="PRO_5045782816" description="WG repeat-containing protein" evidence="1">
    <location>
        <begin position="22"/>
        <end position="699"/>
    </location>
</feature>
<protein>
    <recommendedName>
        <fullName evidence="4">WG repeat-containing protein</fullName>
    </recommendedName>
</protein>
<reference evidence="2 3" key="1">
    <citation type="submission" date="2024-05" db="EMBL/GenBank/DDBJ databases">
        <authorList>
            <person name="Duchaud E."/>
        </authorList>
    </citation>
    <scope>NUCLEOTIDE SEQUENCE [LARGE SCALE GENOMIC DNA]</scope>
    <source>
        <strain evidence="2">Ena-SAMPLE-TAB-13-05-2024-13:56:06:370-140309</strain>
    </source>
</reference>
<dbReference type="EMBL" id="OZ038524">
    <property type="protein sequence ID" value="CAL2083226.1"/>
    <property type="molecule type" value="Genomic_DNA"/>
</dbReference>
<name>A0ABM9NXQ2_9FLAO</name>
<feature type="signal peptide" evidence="1">
    <location>
        <begin position="1"/>
        <end position="21"/>
    </location>
</feature>
<evidence type="ECO:0000313" key="3">
    <source>
        <dbReference type="Proteomes" id="UP001497514"/>
    </source>
</evidence>
<dbReference type="InterPro" id="IPR032774">
    <property type="entry name" value="WG_beta_rep"/>
</dbReference>
<gene>
    <name evidence="2" type="ORF">TD3509T_1498</name>
</gene>
<dbReference type="RefSeq" id="WP_101907599.1">
    <property type="nucleotide sequence ID" value="NZ_JBFKZU010000022.1"/>
</dbReference>
<dbReference type="PANTHER" id="PTHR37841:SF1">
    <property type="entry name" value="DUF3298 DOMAIN-CONTAINING PROTEIN"/>
    <property type="match status" value="1"/>
</dbReference>
<evidence type="ECO:0000313" key="2">
    <source>
        <dbReference type="EMBL" id="CAL2083226.1"/>
    </source>
</evidence>
<dbReference type="Proteomes" id="UP001497514">
    <property type="component" value="Chromosome"/>
</dbReference>
<organism evidence="2 3">
    <name type="scientific">Tenacibaculum dicentrarchi</name>
    <dbReference type="NCBI Taxonomy" id="669041"/>
    <lineage>
        <taxon>Bacteria</taxon>
        <taxon>Pseudomonadati</taxon>
        <taxon>Bacteroidota</taxon>
        <taxon>Flavobacteriia</taxon>
        <taxon>Flavobacteriales</taxon>
        <taxon>Flavobacteriaceae</taxon>
        <taxon>Tenacibaculum</taxon>
    </lineage>
</organism>
<evidence type="ECO:0000256" key="1">
    <source>
        <dbReference type="SAM" id="SignalP"/>
    </source>
</evidence>
<evidence type="ECO:0008006" key="4">
    <source>
        <dbReference type="Google" id="ProtNLM"/>
    </source>
</evidence>
<dbReference type="PANTHER" id="PTHR37841">
    <property type="entry name" value="GLR2918 PROTEIN"/>
    <property type="match status" value="1"/>
</dbReference>
<keyword evidence="1" id="KW-0732">Signal</keyword>
<accession>A0ABM9NXQ2</accession>
<dbReference type="Pfam" id="PF14903">
    <property type="entry name" value="WG_beta_rep"/>
    <property type="match status" value="2"/>
</dbReference>